<sequence>MGKRIKFSPLRARILMMIGPVISAIFFGLYSCSFIYYTLKEGLSFWLDMIRDNFMFILFFIWIHMSLVKSIYRMIKNNLLLNSNIQELRDCYPELEEDWKNLNDADYFDEDLQVLVYGNHLICYRTFDIAYLPECSKIDAFMKVYVFRVSSGHELRRVHFSAWYLDGSESELRTNELRSFAGINQKARKDALFDYIRENFDYIELETFDFRLRERSRY</sequence>
<keyword evidence="1" id="KW-1133">Transmembrane helix</keyword>
<accession>A0ABD7JRW4</accession>
<feature type="transmembrane region" description="Helical" evidence="1">
    <location>
        <begin position="54"/>
        <end position="72"/>
    </location>
</feature>
<dbReference type="AlphaFoldDB" id="A0ABD7JRW4"/>
<protein>
    <submittedName>
        <fullName evidence="2">Uncharacterized protein</fullName>
    </submittedName>
</protein>
<keyword evidence="1" id="KW-0472">Membrane</keyword>
<proteinExistence type="predicted"/>
<feature type="transmembrane region" description="Helical" evidence="1">
    <location>
        <begin position="12"/>
        <end position="39"/>
    </location>
</feature>
<evidence type="ECO:0000256" key="1">
    <source>
        <dbReference type="SAM" id="Phobius"/>
    </source>
</evidence>
<gene>
    <name evidence="2" type="ORF">D8881_05390</name>
</gene>
<name>A0ABD7JRW4_STRSA</name>
<reference evidence="2 3" key="1">
    <citation type="submission" date="2018-11" db="EMBL/GenBank/DDBJ databases">
        <title>Species Designations Belie Phenotypic and Genotypic Heterogeneity in Oral Streptococci.</title>
        <authorList>
            <person name="Velsko I."/>
        </authorList>
    </citation>
    <scope>NUCLEOTIDE SEQUENCE [LARGE SCALE GENOMIC DNA]</scope>
    <source>
        <strain evidence="2 3">BCC20</strain>
    </source>
</reference>
<keyword evidence="1" id="KW-0812">Transmembrane</keyword>
<dbReference type="PROSITE" id="PS51257">
    <property type="entry name" value="PROKAR_LIPOPROTEIN"/>
    <property type="match status" value="1"/>
</dbReference>
<comment type="caution">
    <text evidence="2">The sequence shown here is derived from an EMBL/GenBank/DDBJ whole genome shotgun (WGS) entry which is preliminary data.</text>
</comment>
<dbReference type="RefSeq" id="WP_101771318.1">
    <property type="nucleotide sequence ID" value="NZ_CP071414.1"/>
</dbReference>
<dbReference type="EMBL" id="RJMR01000003">
    <property type="protein sequence ID" value="RSI25693.1"/>
    <property type="molecule type" value="Genomic_DNA"/>
</dbReference>
<evidence type="ECO:0000313" key="3">
    <source>
        <dbReference type="Proteomes" id="UP000280549"/>
    </source>
</evidence>
<dbReference type="Proteomes" id="UP000280549">
    <property type="component" value="Unassembled WGS sequence"/>
</dbReference>
<organism evidence="2 3">
    <name type="scientific">Streptococcus sanguinis</name>
    <dbReference type="NCBI Taxonomy" id="1305"/>
    <lineage>
        <taxon>Bacteria</taxon>
        <taxon>Bacillati</taxon>
        <taxon>Bacillota</taxon>
        <taxon>Bacilli</taxon>
        <taxon>Lactobacillales</taxon>
        <taxon>Streptococcaceae</taxon>
        <taxon>Streptococcus</taxon>
    </lineage>
</organism>
<evidence type="ECO:0000313" key="2">
    <source>
        <dbReference type="EMBL" id="RSI25693.1"/>
    </source>
</evidence>